<dbReference type="OrthoDB" id="5410040at2759"/>
<name>A0A8E2EGD4_9PEZI</name>
<dbReference type="GO" id="GO:0005759">
    <property type="term" value="C:mitochondrial matrix"/>
    <property type="evidence" value="ECO:0007669"/>
    <property type="project" value="TreeGrafter"/>
</dbReference>
<feature type="chain" id="PRO_5034729723" description="Alpha-1,3-mannosyltransferase" evidence="2">
    <location>
        <begin position="29"/>
        <end position="144"/>
    </location>
</feature>
<feature type="signal peptide" evidence="2">
    <location>
        <begin position="1"/>
        <end position="28"/>
    </location>
</feature>
<evidence type="ECO:0000256" key="1">
    <source>
        <dbReference type="SAM" id="MobiDB-lite"/>
    </source>
</evidence>
<evidence type="ECO:0000256" key="2">
    <source>
        <dbReference type="SAM" id="SignalP"/>
    </source>
</evidence>
<keyword evidence="4" id="KW-1185">Reference proteome</keyword>
<reference evidence="3 4" key="1">
    <citation type="journal article" date="2016" name="Nat. Commun.">
        <title>Ectomycorrhizal ecology is imprinted in the genome of the dominant symbiotic fungus Cenococcum geophilum.</title>
        <authorList>
            <consortium name="DOE Joint Genome Institute"/>
            <person name="Peter M."/>
            <person name="Kohler A."/>
            <person name="Ohm R.A."/>
            <person name="Kuo A."/>
            <person name="Krutzmann J."/>
            <person name="Morin E."/>
            <person name="Arend M."/>
            <person name="Barry K.W."/>
            <person name="Binder M."/>
            <person name="Choi C."/>
            <person name="Clum A."/>
            <person name="Copeland A."/>
            <person name="Grisel N."/>
            <person name="Haridas S."/>
            <person name="Kipfer T."/>
            <person name="LaButti K."/>
            <person name="Lindquist E."/>
            <person name="Lipzen A."/>
            <person name="Maire R."/>
            <person name="Meier B."/>
            <person name="Mihaltcheva S."/>
            <person name="Molinier V."/>
            <person name="Murat C."/>
            <person name="Poggeler S."/>
            <person name="Quandt C.A."/>
            <person name="Sperisen C."/>
            <person name="Tritt A."/>
            <person name="Tisserant E."/>
            <person name="Crous P.W."/>
            <person name="Henrissat B."/>
            <person name="Nehls U."/>
            <person name="Egli S."/>
            <person name="Spatafora J.W."/>
            <person name="Grigoriev I.V."/>
            <person name="Martin F.M."/>
        </authorList>
    </citation>
    <scope>NUCLEOTIDE SEQUENCE [LARGE SCALE GENOMIC DNA]</scope>
    <source>
        <strain evidence="3 4">CBS 459.81</strain>
    </source>
</reference>
<gene>
    <name evidence="3" type="ORF">K432DRAFT_322312</name>
</gene>
<evidence type="ECO:0000313" key="3">
    <source>
        <dbReference type="EMBL" id="OCK83436.1"/>
    </source>
</evidence>
<dbReference type="PANTHER" id="PTHR40020">
    <property type="entry name" value="CYTOCHROME C OXIDASE ASSEMBLY FACTOR 2"/>
    <property type="match status" value="1"/>
</dbReference>
<accession>A0A8E2EGD4</accession>
<dbReference type="Proteomes" id="UP000250266">
    <property type="component" value="Unassembled WGS sequence"/>
</dbReference>
<protein>
    <recommendedName>
        <fullName evidence="5">Alpha-1,3-mannosyltransferase</fullName>
    </recommendedName>
</protein>
<sequence length="144" mass="16020">MPPALHPRSRMTTSLFTTTLFISFLVVGTPHILPCPVNPRLLADSADPDALSTRPKRRRRKCQADENGNPIPATVKANTTDEASDVEGIFSSEERRKRRECPVPKPGGLVGQILGFKKEDGGGMPPVIKVEPIRRRRVERKEEE</sequence>
<keyword evidence="2" id="KW-0732">Signal</keyword>
<organism evidence="3 4">
    <name type="scientific">Lepidopterella palustris CBS 459.81</name>
    <dbReference type="NCBI Taxonomy" id="1314670"/>
    <lineage>
        <taxon>Eukaryota</taxon>
        <taxon>Fungi</taxon>
        <taxon>Dikarya</taxon>
        <taxon>Ascomycota</taxon>
        <taxon>Pezizomycotina</taxon>
        <taxon>Dothideomycetes</taxon>
        <taxon>Pleosporomycetidae</taxon>
        <taxon>Mytilinidiales</taxon>
        <taxon>Argynnaceae</taxon>
        <taxon>Lepidopterella</taxon>
    </lineage>
</organism>
<dbReference type="EMBL" id="KV744861">
    <property type="protein sequence ID" value="OCK83436.1"/>
    <property type="molecule type" value="Genomic_DNA"/>
</dbReference>
<dbReference type="PANTHER" id="PTHR40020:SF1">
    <property type="entry name" value="CYTOCHROME C OXIDASE ASSEMBLY FACTOR 2"/>
    <property type="match status" value="1"/>
</dbReference>
<dbReference type="GO" id="GO:0033617">
    <property type="term" value="P:mitochondrial respiratory chain complex IV assembly"/>
    <property type="evidence" value="ECO:0007669"/>
    <property type="project" value="TreeGrafter"/>
</dbReference>
<feature type="region of interest" description="Disordered" evidence="1">
    <location>
        <begin position="40"/>
        <end position="127"/>
    </location>
</feature>
<proteinExistence type="predicted"/>
<evidence type="ECO:0008006" key="5">
    <source>
        <dbReference type="Google" id="ProtNLM"/>
    </source>
</evidence>
<evidence type="ECO:0000313" key="4">
    <source>
        <dbReference type="Proteomes" id="UP000250266"/>
    </source>
</evidence>
<dbReference type="AlphaFoldDB" id="A0A8E2EGD4"/>